<dbReference type="AlphaFoldDB" id="A0AAE1B132"/>
<comment type="caution">
    <text evidence="1">The sequence shown here is derived from an EMBL/GenBank/DDBJ whole genome shotgun (WGS) entry which is preliminary data.</text>
</comment>
<protein>
    <submittedName>
        <fullName evidence="1">Uncharacterized protein</fullName>
    </submittedName>
</protein>
<dbReference type="EMBL" id="JAWDGP010000777">
    <property type="protein sequence ID" value="KAK3797320.1"/>
    <property type="molecule type" value="Genomic_DNA"/>
</dbReference>
<name>A0AAE1B132_9GAST</name>
<gene>
    <name evidence="1" type="ORF">RRG08_020711</name>
</gene>
<sequence>MFGLQTPLVKSEQACEFDTVQTILSHRLYPSPVNFSPSVTKDDRRGVQWPLVLCCLPNLMARTVHPGTQNTRKSSPAKDWFAICELFTSTFCELAMNEPFTVQLFIVENPDLVPGHVPVWNLAPIYFA</sequence>
<reference evidence="1" key="1">
    <citation type="journal article" date="2023" name="G3 (Bethesda)">
        <title>A reference genome for the long-term kleptoplast-retaining sea slug Elysia crispata morphotype clarki.</title>
        <authorList>
            <person name="Eastman K.E."/>
            <person name="Pendleton A.L."/>
            <person name="Shaikh M.A."/>
            <person name="Suttiyut T."/>
            <person name="Ogas R."/>
            <person name="Tomko P."/>
            <person name="Gavelis G."/>
            <person name="Widhalm J.R."/>
            <person name="Wisecaver J.H."/>
        </authorList>
    </citation>
    <scope>NUCLEOTIDE SEQUENCE</scope>
    <source>
        <strain evidence="1">ECLA1</strain>
    </source>
</reference>
<organism evidence="1 2">
    <name type="scientific">Elysia crispata</name>
    <name type="common">lettuce slug</name>
    <dbReference type="NCBI Taxonomy" id="231223"/>
    <lineage>
        <taxon>Eukaryota</taxon>
        <taxon>Metazoa</taxon>
        <taxon>Spiralia</taxon>
        <taxon>Lophotrochozoa</taxon>
        <taxon>Mollusca</taxon>
        <taxon>Gastropoda</taxon>
        <taxon>Heterobranchia</taxon>
        <taxon>Euthyneura</taxon>
        <taxon>Panpulmonata</taxon>
        <taxon>Sacoglossa</taxon>
        <taxon>Placobranchoidea</taxon>
        <taxon>Plakobranchidae</taxon>
        <taxon>Elysia</taxon>
    </lineage>
</organism>
<accession>A0AAE1B132</accession>
<proteinExistence type="predicted"/>
<evidence type="ECO:0000313" key="2">
    <source>
        <dbReference type="Proteomes" id="UP001283361"/>
    </source>
</evidence>
<evidence type="ECO:0000313" key="1">
    <source>
        <dbReference type="EMBL" id="KAK3797320.1"/>
    </source>
</evidence>
<keyword evidence="2" id="KW-1185">Reference proteome</keyword>
<dbReference type="Proteomes" id="UP001283361">
    <property type="component" value="Unassembled WGS sequence"/>
</dbReference>